<dbReference type="Pfam" id="PF00954">
    <property type="entry name" value="S_locus_glycop"/>
    <property type="match status" value="1"/>
</dbReference>
<feature type="compositionally biased region" description="Low complexity" evidence="14">
    <location>
        <begin position="679"/>
        <end position="689"/>
    </location>
</feature>
<evidence type="ECO:0000256" key="8">
    <source>
        <dbReference type="ARBA" id="ARBA00022840"/>
    </source>
</evidence>
<dbReference type="CDD" id="cd00028">
    <property type="entry name" value="B_lectin"/>
    <property type="match status" value="1"/>
</dbReference>
<dbReference type="OrthoDB" id="785331at2759"/>
<dbReference type="InterPro" id="IPR036426">
    <property type="entry name" value="Bulb-type_lectin_dom_sf"/>
</dbReference>
<dbReference type="GO" id="GO:0048544">
    <property type="term" value="P:recognition of pollen"/>
    <property type="evidence" value="ECO:0007669"/>
    <property type="project" value="InterPro"/>
</dbReference>
<evidence type="ECO:0000256" key="7">
    <source>
        <dbReference type="ARBA" id="ARBA00022777"/>
    </source>
</evidence>
<keyword evidence="15" id="KW-1133">Transmembrane helix</keyword>
<dbReference type="EMBL" id="JAKUCV010002624">
    <property type="protein sequence ID" value="KAJ4841992.1"/>
    <property type="molecule type" value="Genomic_DNA"/>
</dbReference>
<dbReference type="SUPFAM" id="SSF51110">
    <property type="entry name" value="alpha-D-mannose-specific plant lectins"/>
    <property type="match status" value="1"/>
</dbReference>
<organism evidence="20 21">
    <name type="scientific">Turnera subulata</name>
    <dbReference type="NCBI Taxonomy" id="218843"/>
    <lineage>
        <taxon>Eukaryota</taxon>
        <taxon>Viridiplantae</taxon>
        <taxon>Streptophyta</taxon>
        <taxon>Embryophyta</taxon>
        <taxon>Tracheophyta</taxon>
        <taxon>Spermatophyta</taxon>
        <taxon>Magnoliopsida</taxon>
        <taxon>eudicotyledons</taxon>
        <taxon>Gunneridae</taxon>
        <taxon>Pentapetalae</taxon>
        <taxon>rosids</taxon>
        <taxon>fabids</taxon>
        <taxon>Malpighiales</taxon>
        <taxon>Passifloraceae</taxon>
        <taxon>Turnera</taxon>
    </lineage>
</organism>
<dbReference type="SMART" id="SM00108">
    <property type="entry name" value="B_lectin"/>
    <property type="match status" value="1"/>
</dbReference>
<feature type="non-terminal residue" evidence="20">
    <location>
        <position position="700"/>
    </location>
</feature>
<name>A0A9Q0G2G7_9ROSI</name>
<sequence length="700" mass="77964">ASVSMDNILTLHSFTALLLIIPIITATDTINITQSIRDGDTLIAAGGMFELGFFSPGNSKNRYLGIWYTNISPITAVWVANRDNPLTDSSGILRLTGQGILLLLNRSESIIWSSNSSRTARNPVAQLLDSSNLVVKERSDDDNLENSLWQSFDYIGDTLMAGMKHGRNIRTGLDRYFTSWKSPGDPSSGAFTFRLDSSGYSELILREGSIDRFRPGPWNGFWFSGKAVVRSSSPIHSYEFVTNDEETYYTYTLVNSSLRSRFVLNQNGSIQCLNWVDPTRGWVLYLTVQTDTCDRYDSCGAYAICDINNVPTCNCLKGFVPKDPRNWDLMNSNGCVRRTSLNCSGDGFQKYIGLKMPDTRKSWFNKSMTLGECKNMCKNNCSCTAYANLDIRNGGSGCLLWFHELVDIKQVTENLQEIFIRIAGSDLDNGEVNIGTPSDSKKQKKIVISSVLSVATLLVVLAFVCYYWRKKLQRDGKLESNPELPLFDLETVARATNDFSGANKLGQGGYGPVYKGMLKDGREIAVKRLSKNSRQGHDEFKNEVMSIVNLQHRNLVKLLGCCIQGDEKMLIYEFMPNKSLDFFIFGLTLETHEVAFGLAWSLFMEGRCQELIAGPVMESCNLSEVLRSIHVGLLCVQSSPKDRPTMSSVVHMFAGEGELPPPKQPGFFMERDLEEAGGSSSNYKPSSSSANTFTITQLEA</sequence>
<dbReference type="Pfam" id="PF08276">
    <property type="entry name" value="PAN_2"/>
    <property type="match status" value="1"/>
</dbReference>
<dbReference type="PROSITE" id="PS50927">
    <property type="entry name" value="BULB_LECTIN"/>
    <property type="match status" value="1"/>
</dbReference>
<dbReference type="SUPFAM" id="SSF56112">
    <property type="entry name" value="Protein kinase-like (PK-like)"/>
    <property type="match status" value="1"/>
</dbReference>
<dbReference type="Gene3D" id="2.90.10.10">
    <property type="entry name" value="Bulb-type lectin domain"/>
    <property type="match status" value="1"/>
</dbReference>
<dbReference type="PROSITE" id="PS50011">
    <property type="entry name" value="PROTEIN_KINASE_DOM"/>
    <property type="match status" value="1"/>
</dbReference>
<comment type="caution">
    <text evidence="20">The sequence shown here is derived from an EMBL/GenBank/DDBJ whole genome shotgun (WGS) entry which is preliminary data.</text>
</comment>
<dbReference type="Pfam" id="PF01453">
    <property type="entry name" value="B_lectin"/>
    <property type="match status" value="1"/>
</dbReference>
<dbReference type="PIRSF" id="PIRSF000641">
    <property type="entry name" value="SRK"/>
    <property type="match status" value="1"/>
</dbReference>
<keyword evidence="15" id="KW-0472">Membrane</keyword>
<keyword evidence="10" id="KW-0675">Receptor</keyword>
<evidence type="ECO:0000313" key="21">
    <source>
        <dbReference type="Proteomes" id="UP001141552"/>
    </source>
</evidence>
<comment type="catalytic activity">
    <reaction evidence="12">
        <text>L-threonyl-[protein] + ATP = O-phospho-L-threonyl-[protein] + ADP + H(+)</text>
        <dbReference type="Rhea" id="RHEA:46608"/>
        <dbReference type="Rhea" id="RHEA-COMP:11060"/>
        <dbReference type="Rhea" id="RHEA-COMP:11605"/>
        <dbReference type="ChEBI" id="CHEBI:15378"/>
        <dbReference type="ChEBI" id="CHEBI:30013"/>
        <dbReference type="ChEBI" id="CHEBI:30616"/>
        <dbReference type="ChEBI" id="CHEBI:61977"/>
        <dbReference type="ChEBI" id="CHEBI:456216"/>
        <dbReference type="EC" id="2.7.11.1"/>
    </reaction>
</comment>
<dbReference type="InterPro" id="IPR011009">
    <property type="entry name" value="Kinase-like_dom_sf"/>
</dbReference>
<dbReference type="InterPro" id="IPR003609">
    <property type="entry name" value="Pan_app"/>
</dbReference>
<keyword evidence="3" id="KW-0597">Phosphoprotein</keyword>
<dbReference type="PROSITE" id="PS50948">
    <property type="entry name" value="PAN"/>
    <property type="match status" value="1"/>
</dbReference>
<reference evidence="20" key="2">
    <citation type="journal article" date="2023" name="Plants (Basel)">
        <title>Annotation of the Turnera subulata (Passifloraceae) Draft Genome Reveals the S-Locus Evolved after the Divergence of Turneroideae from Passifloroideae in a Stepwise Manner.</title>
        <authorList>
            <person name="Henning P.M."/>
            <person name="Roalson E.H."/>
            <person name="Mir W."/>
            <person name="McCubbin A.G."/>
            <person name="Shore J.S."/>
        </authorList>
    </citation>
    <scope>NUCLEOTIDE SEQUENCE</scope>
    <source>
        <strain evidence="20">F60SS</strain>
    </source>
</reference>
<feature type="chain" id="PRO_5040398803" description="non-specific serine/threonine protein kinase" evidence="16">
    <location>
        <begin position="27"/>
        <end position="700"/>
    </location>
</feature>
<keyword evidence="4" id="KW-0808">Transferase</keyword>
<dbReference type="Gene3D" id="3.50.4.10">
    <property type="entry name" value="Hepatocyte Growth Factor"/>
    <property type="match status" value="1"/>
</dbReference>
<dbReference type="Pfam" id="PF07714">
    <property type="entry name" value="PK_Tyr_Ser-Thr"/>
    <property type="match status" value="1"/>
</dbReference>
<keyword evidence="9" id="KW-1015">Disulfide bond</keyword>
<evidence type="ECO:0000256" key="5">
    <source>
        <dbReference type="ARBA" id="ARBA00022729"/>
    </source>
</evidence>
<evidence type="ECO:0000256" key="4">
    <source>
        <dbReference type="ARBA" id="ARBA00022679"/>
    </source>
</evidence>
<evidence type="ECO:0000259" key="17">
    <source>
        <dbReference type="PROSITE" id="PS50011"/>
    </source>
</evidence>
<dbReference type="InterPro" id="IPR000858">
    <property type="entry name" value="S_locus_glycoprot_dom"/>
</dbReference>
<protein>
    <recommendedName>
        <fullName evidence="1">non-specific serine/threonine protein kinase</fullName>
        <ecNumber evidence="1">2.7.11.1</ecNumber>
    </recommendedName>
</protein>
<dbReference type="GO" id="GO:0004674">
    <property type="term" value="F:protein serine/threonine kinase activity"/>
    <property type="evidence" value="ECO:0007669"/>
    <property type="project" value="UniProtKB-KW"/>
</dbReference>
<evidence type="ECO:0000256" key="6">
    <source>
        <dbReference type="ARBA" id="ARBA00022741"/>
    </source>
</evidence>
<dbReference type="Proteomes" id="UP001141552">
    <property type="component" value="Unassembled WGS sequence"/>
</dbReference>
<evidence type="ECO:0000256" key="2">
    <source>
        <dbReference type="ARBA" id="ARBA00022527"/>
    </source>
</evidence>
<dbReference type="CDD" id="cd01098">
    <property type="entry name" value="PAN_AP_plant"/>
    <property type="match status" value="1"/>
</dbReference>
<dbReference type="PANTHER" id="PTHR32444">
    <property type="entry name" value="BULB-TYPE LECTIN DOMAIN-CONTAINING PROTEIN"/>
    <property type="match status" value="1"/>
</dbReference>
<dbReference type="PANTHER" id="PTHR32444:SF183">
    <property type="entry name" value="APPLE DOMAIN-CONTAINING PROTEIN"/>
    <property type="match status" value="1"/>
</dbReference>
<dbReference type="InterPro" id="IPR024171">
    <property type="entry name" value="SRK-like_kinase"/>
</dbReference>
<evidence type="ECO:0000256" key="3">
    <source>
        <dbReference type="ARBA" id="ARBA00022553"/>
    </source>
</evidence>
<evidence type="ECO:0000259" key="19">
    <source>
        <dbReference type="PROSITE" id="PS50948"/>
    </source>
</evidence>
<evidence type="ECO:0000256" key="10">
    <source>
        <dbReference type="ARBA" id="ARBA00023170"/>
    </source>
</evidence>
<keyword evidence="21" id="KW-1185">Reference proteome</keyword>
<feature type="compositionally biased region" description="Polar residues" evidence="14">
    <location>
        <begin position="690"/>
        <end position="700"/>
    </location>
</feature>
<dbReference type="EC" id="2.7.11.1" evidence="1"/>
<dbReference type="FunFam" id="2.90.10.10:FF:000004">
    <property type="entry name" value="G-type lectin S-receptor-like serine/threonine-protein kinase"/>
    <property type="match status" value="1"/>
</dbReference>
<evidence type="ECO:0000256" key="14">
    <source>
        <dbReference type="SAM" id="MobiDB-lite"/>
    </source>
</evidence>
<keyword evidence="6" id="KW-0547">Nucleotide-binding</keyword>
<accession>A0A9Q0G2G7</accession>
<proteinExistence type="predicted"/>
<keyword evidence="5 16" id="KW-0732">Signal</keyword>
<keyword evidence="7" id="KW-0418">Kinase</keyword>
<feature type="non-terminal residue" evidence="20">
    <location>
        <position position="1"/>
    </location>
</feature>
<feature type="domain" description="Bulb-type lectin" evidence="18">
    <location>
        <begin position="27"/>
        <end position="148"/>
    </location>
</feature>
<dbReference type="FunFam" id="3.50.4.10:FF:000002">
    <property type="entry name" value="G-type lectin S-receptor-like serine/threonine-protein kinase"/>
    <property type="match status" value="1"/>
</dbReference>
<dbReference type="Gene3D" id="3.30.200.20">
    <property type="entry name" value="Phosphorylase Kinase, domain 1"/>
    <property type="match status" value="1"/>
</dbReference>
<reference evidence="20" key="1">
    <citation type="submission" date="2022-02" db="EMBL/GenBank/DDBJ databases">
        <authorList>
            <person name="Henning P.M."/>
            <person name="McCubbin A.G."/>
            <person name="Shore J.S."/>
        </authorList>
    </citation>
    <scope>NUCLEOTIDE SEQUENCE</scope>
    <source>
        <strain evidence="20">F60SS</strain>
        <tissue evidence="20">Leaves</tissue>
    </source>
</reference>
<dbReference type="GO" id="GO:0005524">
    <property type="term" value="F:ATP binding"/>
    <property type="evidence" value="ECO:0007669"/>
    <property type="project" value="UniProtKB-KW"/>
</dbReference>
<evidence type="ECO:0000256" key="13">
    <source>
        <dbReference type="ARBA" id="ARBA00048679"/>
    </source>
</evidence>
<dbReference type="InterPro" id="IPR000719">
    <property type="entry name" value="Prot_kinase_dom"/>
</dbReference>
<comment type="catalytic activity">
    <reaction evidence="13">
        <text>L-seryl-[protein] + ATP = O-phospho-L-seryl-[protein] + ADP + H(+)</text>
        <dbReference type="Rhea" id="RHEA:17989"/>
        <dbReference type="Rhea" id="RHEA-COMP:9863"/>
        <dbReference type="Rhea" id="RHEA-COMP:11604"/>
        <dbReference type="ChEBI" id="CHEBI:15378"/>
        <dbReference type="ChEBI" id="CHEBI:29999"/>
        <dbReference type="ChEBI" id="CHEBI:30616"/>
        <dbReference type="ChEBI" id="CHEBI:83421"/>
        <dbReference type="ChEBI" id="CHEBI:456216"/>
        <dbReference type="EC" id="2.7.11.1"/>
    </reaction>
</comment>
<dbReference type="SMART" id="SM00473">
    <property type="entry name" value="PAN_AP"/>
    <property type="match status" value="1"/>
</dbReference>
<evidence type="ECO:0000256" key="16">
    <source>
        <dbReference type="SAM" id="SignalP"/>
    </source>
</evidence>
<evidence type="ECO:0000313" key="20">
    <source>
        <dbReference type="EMBL" id="KAJ4841992.1"/>
    </source>
</evidence>
<keyword evidence="8" id="KW-0067">ATP-binding</keyword>
<feature type="domain" description="Apple" evidence="19">
    <location>
        <begin position="343"/>
        <end position="423"/>
    </location>
</feature>
<feature type="domain" description="Protein kinase" evidence="17">
    <location>
        <begin position="499"/>
        <end position="700"/>
    </location>
</feature>
<keyword evidence="11" id="KW-0325">Glycoprotein</keyword>
<evidence type="ECO:0000256" key="9">
    <source>
        <dbReference type="ARBA" id="ARBA00023157"/>
    </source>
</evidence>
<dbReference type="InterPro" id="IPR001480">
    <property type="entry name" value="Bulb-type_lectin_dom"/>
</dbReference>
<evidence type="ECO:0000259" key="18">
    <source>
        <dbReference type="PROSITE" id="PS50927"/>
    </source>
</evidence>
<dbReference type="AlphaFoldDB" id="A0A9Q0G2G7"/>
<keyword evidence="15" id="KW-0812">Transmembrane</keyword>
<evidence type="ECO:0000256" key="11">
    <source>
        <dbReference type="ARBA" id="ARBA00023180"/>
    </source>
</evidence>
<dbReference type="FunFam" id="3.30.200.20:FF:000195">
    <property type="entry name" value="G-type lectin S-receptor-like serine/threonine-protein kinase"/>
    <property type="match status" value="1"/>
</dbReference>
<feature type="signal peptide" evidence="16">
    <location>
        <begin position="1"/>
        <end position="26"/>
    </location>
</feature>
<gene>
    <name evidence="20" type="ORF">Tsubulata_005425</name>
</gene>
<evidence type="ECO:0000256" key="15">
    <source>
        <dbReference type="SAM" id="Phobius"/>
    </source>
</evidence>
<dbReference type="InterPro" id="IPR001245">
    <property type="entry name" value="Ser-Thr/Tyr_kinase_cat_dom"/>
</dbReference>
<keyword evidence="2" id="KW-0723">Serine/threonine-protein kinase</keyword>
<evidence type="ECO:0000256" key="1">
    <source>
        <dbReference type="ARBA" id="ARBA00012513"/>
    </source>
</evidence>
<feature type="region of interest" description="Disordered" evidence="14">
    <location>
        <begin position="674"/>
        <end position="700"/>
    </location>
</feature>
<evidence type="ECO:0000256" key="12">
    <source>
        <dbReference type="ARBA" id="ARBA00047899"/>
    </source>
</evidence>
<feature type="transmembrane region" description="Helical" evidence="15">
    <location>
        <begin position="446"/>
        <end position="468"/>
    </location>
</feature>